<organism evidence="2 3">
    <name type="scientific">Cyclotella cryptica</name>
    <dbReference type="NCBI Taxonomy" id="29204"/>
    <lineage>
        <taxon>Eukaryota</taxon>
        <taxon>Sar</taxon>
        <taxon>Stramenopiles</taxon>
        <taxon>Ochrophyta</taxon>
        <taxon>Bacillariophyta</taxon>
        <taxon>Coscinodiscophyceae</taxon>
        <taxon>Thalassiosirophycidae</taxon>
        <taxon>Stephanodiscales</taxon>
        <taxon>Stephanodiscaceae</taxon>
        <taxon>Cyclotella</taxon>
    </lineage>
</organism>
<feature type="region of interest" description="Disordered" evidence="1">
    <location>
        <begin position="1"/>
        <end position="32"/>
    </location>
</feature>
<dbReference type="InterPro" id="IPR040031">
    <property type="entry name" value="Codanin-1"/>
</dbReference>
<feature type="compositionally biased region" description="Low complexity" evidence="1">
    <location>
        <begin position="302"/>
        <end position="314"/>
    </location>
</feature>
<name>A0ABD3QZX1_9STRA</name>
<accession>A0ABD3QZX1</accession>
<dbReference type="Proteomes" id="UP001516023">
    <property type="component" value="Unassembled WGS sequence"/>
</dbReference>
<feature type="compositionally biased region" description="Polar residues" evidence="1">
    <location>
        <begin position="578"/>
        <end position="587"/>
    </location>
</feature>
<feature type="region of interest" description="Disordered" evidence="1">
    <location>
        <begin position="578"/>
        <end position="606"/>
    </location>
</feature>
<feature type="region of interest" description="Disordered" evidence="1">
    <location>
        <begin position="253"/>
        <end position="316"/>
    </location>
</feature>
<feature type="compositionally biased region" description="Basic and acidic residues" evidence="1">
    <location>
        <begin position="272"/>
        <end position="290"/>
    </location>
</feature>
<reference evidence="2 3" key="1">
    <citation type="journal article" date="2020" name="G3 (Bethesda)">
        <title>Improved Reference Genome for Cyclotella cryptica CCMP332, a Model for Cell Wall Morphogenesis, Salinity Adaptation, and Lipid Production in Diatoms (Bacillariophyta).</title>
        <authorList>
            <person name="Roberts W.R."/>
            <person name="Downey K.M."/>
            <person name="Ruck E.C."/>
            <person name="Traller J.C."/>
            <person name="Alverson A.J."/>
        </authorList>
    </citation>
    <scope>NUCLEOTIDE SEQUENCE [LARGE SCALE GENOMIC DNA]</scope>
    <source>
        <strain evidence="2 3">CCMP332</strain>
    </source>
</reference>
<sequence>MDAGNSSVHGPLQPATPKKKPNRRSRCTSPHCPCENFQSDHDLTSAIDSDARTAALLDWLSGSQSPRGSSPLHHDATAHANNPCTNRLHASIVILNAIRDACRSHLESSSSAPSPHPVATGGNKPIHNSSNDADPLKPQAAYDDSFPALSSAASTVTPTILFGRRKKGPQIDNGGGGACESHSSDNQLNLHAIPSKVPQASVNRHQASGTNHSRLVKKKIKPVTVSISSMNTTSSTTSAWGIALDRPTLNANLQGKESVPSPHVSRVISSVDSKDSDSKGKLQRDPHEKPTSAMAKSECTEEQNNNTATTNTHEFQVDTKTADEQLIRLVDIYATILRNQLAPFLLLELHLLLRLLCMSDSIVPRIHSIDHDKSTRPFAMAFQSVTSCRNFASRTMSAIEPIILNLGHDALKMLDSLHHILQTECPCLASKLKDILKVGKSTLLFECGEKALGTTANTPHLTIPFDHARDSRHNYRSADRNRLFQEREELRDAFLSQLRAFQDVRGRLLEEEVSSKILRGIEVESRKMVQCLSAGNVGWFVNFFCDLLLQIGLVPIGETDSDVLRQVADQKRLQQLHNRFTSRGGQTNKRRSSRKLTVDQKRSSSGYVKSLPQQSFRGHQEFFHLFLSVSDSYKFNIHLKRRLAELVTEMTAVNDTKGLCQHIEKTRMLAKFLGLVVLSPYWSITNLDSSTDTTDMGSVSSIELPPVDIKGHIESAWKEYRLVIVIPWVVEFLKMMTWDVASKKYQYYTDVIALLWSVNRHCFLASTEEHSYLQTNMLLVSLQLATFFNNVVGIVPAWNLPSVTLPPRANLGSKSTGTTENNHFSVNNSISLDVLPLWFSKSSLISSTQYFEDLFELVEDFYSANKNSSKSGASFARKVTPYSISSGPLKDVSESNSWQISSPIRSLNSTMMSSPWSISKSTVAAQPASKTAIQEKLSDCFFHQHNDLKQLCEMTIDRVLKNFAESILQNCISQIFRDRATSYEDYFNHPPFMELNEYIELLQSLDVDANLKAREEMNAEFGRVIRGAVELLSPPNTNPMVLDVASSLAIQHASRKADQAIRSFIREEKRKLVDDFLRKERKVKAGVPLKSVSYHPRTDVGKSSSSSDFKCLVELSTLLNSVGHNNVDECVLLRDLKDTAERVTNHLCRYYIGNEPPPCVKDFELQLVHLLKSNSCSEQSSALMLRAAFESIDVLCLLGKMGYLSLTLSGELECIIGDTAKLERLIKQGATLCGETNSVAIHDVKTVGTFLFKLVEGSVVKHSVLEDTMIKLMTNGGDQSSSERVVQVLLNELAVNSGFDHWRDEGFVIMARLQKIMQSK</sequence>
<feature type="region of interest" description="Disordered" evidence="1">
    <location>
        <begin position="106"/>
        <end position="142"/>
    </location>
</feature>
<keyword evidence="3" id="KW-1185">Reference proteome</keyword>
<comment type="caution">
    <text evidence="2">The sequence shown here is derived from an EMBL/GenBank/DDBJ whole genome shotgun (WGS) entry which is preliminary data.</text>
</comment>
<protein>
    <recommendedName>
        <fullName evidence="4">Codanin-1 C-terminal domain-containing protein</fullName>
    </recommendedName>
</protein>
<dbReference type="PANTHER" id="PTHR28678">
    <property type="entry name" value="CODANIN-1"/>
    <property type="match status" value="1"/>
</dbReference>
<proteinExistence type="predicted"/>
<feature type="region of interest" description="Disordered" evidence="1">
    <location>
        <begin position="160"/>
        <end position="185"/>
    </location>
</feature>
<evidence type="ECO:0000256" key="1">
    <source>
        <dbReference type="SAM" id="MobiDB-lite"/>
    </source>
</evidence>
<evidence type="ECO:0000313" key="2">
    <source>
        <dbReference type="EMBL" id="KAL3805116.1"/>
    </source>
</evidence>
<dbReference type="PANTHER" id="PTHR28678:SF1">
    <property type="entry name" value="CODANIN-1"/>
    <property type="match status" value="1"/>
</dbReference>
<gene>
    <name evidence="2" type="ORF">HJC23_003344</name>
</gene>
<feature type="compositionally biased region" description="Basic residues" evidence="1">
    <location>
        <begin position="17"/>
        <end position="26"/>
    </location>
</feature>
<evidence type="ECO:0008006" key="4">
    <source>
        <dbReference type="Google" id="ProtNLM"/>
    </source>
</evidence>
<dbReference type="EMBL" id="JABMIG020000004">
    <property type="protein sequence ID" value="KAL3805116.1"/>
    <property type="molecule type" value="Genomic_DNA"/>
</dbReference>
<evidence type="ECO:0000313" key="3">
    <source>
        <dbReference type="Proteomes" id="UP001516023"/>
    </source>
</evidence>